<dbReference type="PROSITE" id="PS00579">
    <property type="entry name" value="RIBOSOMAL_L29"/>
    <property type="match status" value="1"/>
</dbReference>
<name>A0A0G1MVV6_9BACT</name>
<dbReference type="GO" id="GO:0005840">
    <property type="term" value="C:ribosome"/>
    <property type="evidence" value="ECO:0007669"/>
    <property type="project" value="UniProtKB-KW"/>
</dbReference>
<evidence type="ECO:0000256" key="1">
    <source>
        <dbReference type="ARBA" id="ARBA00009254"/>
    </source>
</evidence>
<proteinExistence type="inferred from homology"/>
<organism evidence="6 7">
    <name type="scientific">Candidatus Woesebacteria bacterium GW2011_GWA1_45_8</name>
    <dbReference type="NCBI Taxonomy" id="1618559"/>
    <lineage>
        <taxon>Bacteria</taxon>
        <taxon>Candidatus Woeseibacteriota</taxon>
    </lineage>
</organism>
<dbReference type="Gene3D" id="1.10.287.310">
    <property type="match status" value="1"/>
</dbReference>
<dbReference type="Pfam" id="PF00831">
    <property type="entry name" value="Ribosomal_L29"/>
    <property type="match status" value="1"/>
</dbReference>
<gene>
    <name evidence="5" type="primary">rpmC</name>
    <name evidence="6" type="ORF">UX19_C0002G0014</name>
</gene>
<dbReference type="InterPro" id="IPR018254">
    <property type="entry name" value="Ribosomal_uL29_CS"/>
</dbReference>
<keyword evidence="2 5" id="KW-0689">Ribosomal protein</keyword>
<dbReference type="AlphaFoldDB" id="A0A0G1MVV6"/>
<evidence type="ECO:0000313" key="7">
    <source>
        <dbReference type="Proteomes" id="UP000034653"/>
    </source>
</evidence>
<dbReference type="HAMAP" id="MF_00374">
    <property type="entry name" value="Ribosomal_uL29"/>
    <property type="match status" value="1"/>
</dbReference>
<dbReference type="InterPro" id="IPR036049">
    <property type="entry name" value="Ribosomal_uL29_sf"/>
</dbReference>
<accession>A0A0G1MVV6</accession>
<dbReference type="GO" id="GO:0003735">
    <property type="term" value="F:structural constituent of ribosome"/>
    <property type="evidence" value="ECO:0007669"/>
    <property type="project" value="InterPro"/>
</dbReference>
<comment type="similarity">
    <text evidence="1 5">Belongs to the universal ribosomal protein uL29 family.</text>
</comment>
<evidence type="ECO:0000256" key="4">
    <source>
        <dbReference type="ARBA" id="ARBA00035204"/>
    </source>
</evidence>
<evidence type="ECO:0000313" key="6">
    <source>
        <dbReference type="EMBL" id="KKU12307.1"/>
    </source>
</evidence>
<reference evidence="6 7" key="1">
    <citation type="journal article" date="2015" name="Nature">
        <title>rRNA introns, odd ribosomes, and small enigmatic genomes across a large radiation of phyla.</title>
        <authorList>
            <person name="Brown C.T."/>
            <person name="Hug L.A."/>
            <person name="Thomas B.C."/>
            <person name="Sharon I."/>
            <person name="Castelle C.J."/>
            <person name="Singh A."/>
            <person name="Wilkins M.J."/>
            <person name="Williams K.H."/>
            <person name="Banfield J.F."/>
        </authorList>
    </citation>
    <scope>NUCLEOTIDE SEQUENCE [LARGE SCALE GENOMIC DNA]</scope>
</reference>
<evidence type="ECO:0000256" key="3">
    <source>
        <dbReference type="ARBA" id="ARBA00023274"/>
    </source>
</evidence>
<dbReference type="InterPro" id="IPR001854">
    <property type="entry name" value="Ribosomal_uL29"/>
</dbReference>
<keyword evidence="3 5" id="KW-0687">Ribonucleoprotein</keyword>
<dbReference type="GO" id="GO:1990904">
    <property type="term" value="C:ribonucleoprotein complex"/>
    <property type="evidence" value="ECO:0007669"/>
    <property type="project" value="UniProtKB-KW"/>
</dbReference>
<dbReference type="SUPFAM" id="SSF46561">
    <property type="entry name" value="Ribosomal protein L29 (L29p)"/>
    <property type="match status" value="1"/>
</dbReference>
<dbReference type="NCBIfam" id="TIGR00012">
    <property type="entry name" value="L29"/>
    <property type="match status" value="1"/>
</dbReference>
<sequence>MKKKDITALRSKKTDELLKLLAEKKKEAQKSQVEIKAGTEKNLKKASNIRRDIAVISTLMTEINLMQEEEPEKKVEERKVDK</sequence>
<comment type="caution">
    <text evidence="6">The sequence shown here is derived from an EMBL/GenBank/DDBJ whole genome shotgun (WGS) entry which is preliminary data.</text>
</comment>
<dbReference type="GO" id="GO:0006412">
    <property type="term" value="P:translation"/>
    <property type="evidence" value="ECO:0007669"/>
    <property type="project" value="UniProtKB-UniRule"/>
</dbReference>
<evidence type="ECO:0000256" key="5">
    <source>
        <dbReference type="HAMAP-Rule" id="MF_00374"/>
    </source>
</evidence>
<dbReference type="Proteomes" id="UP000034653">
    <property type="component" value="Unassembled WGS sequence"/>
</dbReference>
<dbReference type="EMBL" id="LCLG01000002">
    <property type="protein sequence ID" value="KKU12307.1"/>
    <property type="molecule type" value="Genomic_DNA"/>
</dbReference>
<protein>
    <recommendedName>
        <fullName evidence="4 5">Large ribosomal subunit protein uL29</fullName>
    </recommendedName>
</protein>
<evidence type="ECO:0000256" key="2">
    <source>
        <dbReference type="ARBA" id="ARBA00022980"/>
    </source>
</evidence>